<evidence type="ECO:0000256" key="5">
    <source>
        <dbReference type="ARBA" id="ARBA00023136"/>
    </source>
</evidence>
<evidence type="ECO:0000256" key="4">
    <source>
        <dbReference type="ARBA" id="ARBA00022989"/>
    </source>
</evidence>
<evidence type="ECO:0000313" key="9">
    <source>
        <dbReference type="Proteomes" id="UP001370490"/>
    </source>
</evidence>
<keyword evidence="5" id="KW-0472">Membrane</keyword>
<evidence type="ECO:0000256" key="3">
    <source>
        <dbReference type="ARBA" id="ARBA00022692"/>
    </source>
</evidence>
<dbReference type="PANTHER" id="PTHR11384">
    <property type="entry name" value="ATP-BINDING CASSETTE, SUB-FAMILY D MEMBER"/>
    <property type="match status" value="1"/>
</dbReference>
<proteinExistence type="inferred from homology"/>
<dbReference type="GO" id="GO:0015910">
    <property type="term" value="P:long-chain fatty acid import into peroxisome"/>
    <property type="evidence" value="ECO:0007669"/>
    <property type="project" value="TreeGrafter"/>
</dbReference>
<dbReference type="Gene3D" id="3.40.50.300">
    <property type="entry name" value="P-loop containing nucleotide triphosphate hydrolases"/>
    <property type="match status" value="1"/>
</dbReference>
<evidence type="ECO:0000313" key="8">
    <source>
        <dbReference type="EMBL" id="KAK6925519.1"/>
    </source>
</evidence>
<comment type="caution">
    <text evidence="8">The sequence shown here is derived from an EMBL/GenBank/DDBJ whole genome shotgun (WGS) entry which is preliminary data.</text>
</comment>
<name>A0AAN8V609_9MAGN</name>
<dbReference type="GO" id="GO:0007031">
    <property type="term" value="P:peroxisome organization"/>
    <property type="evidence" value="ECO:0007669"/>
    <property type="project" value="TreeGrafter"/>
</dbReference>
<sequence length="310" mass="34096">MLLLDIKEDLLIITSKVPGTDFILTGPQSLAERTTLQSEDAISFSEVDIITPSQKMLARKLTCDIVPGKSMLLTGPNGSGKSSIFRVLRGLWPIISGRLAKPCPSIDEKVGSCADDATNVLNTHLKSILESVRLTYLLERDASGWDASSNWEDVLSLGEQQRLGMIILILFFMDDSATSVDVEEHLYKLATDMGITVITSSQRPALIPFHSTELRLIDGEGYPKKSANLFICSLLSICMSSYVKNNTFFGFFKLSFQKPRKWSQKGPKPEAPAQNMSKQSSRDMGSRSFGLALLQSDGLGVVHSFGLLNR</sequence>
<evidence type="ECO:0000256" key="6">
    <source>
        <dbReference type="SAM" id="MobiDB-lite"/>
    </source>
</evidence>
<dbReference type="GO" id="GO:0005524">
    <property type="term" value="F:ATP binding"/>
    <property type="evidence" value="ECO:0007669"/>
    <property type="project" value="UniProtKB-KW"/>
</dbReference>
<gene>
    <name evidence="8" type="ORF">RJ641_007238</name>
</gene>
<reference evidence="8 9" key="1">
    <citation type="submission" date="2023-12" db="EMBL/GenBank/DDBJ databases">
        <title>A high-quality genome assembly for Dillenia turbinata (Dilleniales).</title>
        <authorList>
            <person name="Chanderbali A."/>
        </authorList>
    </citation>
    <scope>NUCLEOTIDE SEQUENCE [LARGE SCALE GENOMIC DNA]</scope>
    <source>
        <strain evidence="8">LSX21</strain>
        <tissue evidence="8">Leaf</tissue>
    </source>
</reference>
<dbReference type="InterPro" id="IPR027417">
    <property type="entry name" value="P-loop_NTPase"/>
</dbReference>
<comment type="similarity">
    <text evidence="1">Belongs to the ABC transporter superfamily. ABCD family. Peroxisomal fatty acyl CoA transporter (TC 3.A.1.203) subfamily.</text>
</comment>
<dbReference type="GO" id="GO:0042760">
    <property type="term" value="P:very long-chain fatty acid catabolic process"/>
    <property type="evidence" value="ECO:0007669"/>
    <property type="project" value="TreeGrafter"/>
</dbReference>
<dbReference type="PROSITE" id="PS00211">
    <property type="entry name" value="ABC_TRANSPORTER_1"/>
    <property type="match status" value="1"/>
</dbReference>
<feature type="domain" description="ABC transporter" evidence="7">
    <location>
        <begin position="60"/>
        <end position="167"/>
    </location>
</feature>
<dbReference type="SUPFAM" id="SSF52540">
    <property type="entry name" value="P-loop containing nucleoside triphosphate hydrolases"/>
    <property type="match status" value="1"/>
</dbReference>
<dbReference type="GO" id="GO:0005778">
    <property type="term" value="C:peroxisomal membrane"/>
    <property type="evidence" value="ECO:0007669"/>
    <property type="project" value="TreeGrafter"/>
</dbReference>
<organism evidence="8 9">
    <name type="scientific">Dillenia turbinata</name>
    <dbReference type="NCBI Taxonomy" id="194707"/>
    <lineage>
        <taxon>Eukaryota</taxon>
        <taxon>Viridiplantae</taxon>
        <taxon>Streptophyta</taxon>
        <taxon>Embryophyta</taxon>
        <taxon>Tracheophyta</taxon>
        <taxon>Spermatophyta</taxon>
        <taxon>Magnoliopsida</taxon>
        <taxon>eudicotyledons</taxon>
        <taxon>Gunneridae</taxon>
        <taxon>Pentapetalae</taxon>
        <taxon>Dilleniales</taxon>
        <taxon>Dilleniaceae</taxon>
        <taxon>Dillenia</taxon>
    </lineage>
</organism>
<dbReference type="GO" id="GO:0042626">
    <property type="term" value="F:ATPase-coupled transmembrane transporter activity"/>
    <property type="evidence" value="ECO:0007669"/>
    <property type="project" value="TreeGrafter"/>
</dbReference>
<dbReference type="Proteomes" id="UP001370490">
    <property type="component" value="Unassembled WGS sequence"/>
</dbReference>
<evidence type="ECO:0000256" key="2">
    <source>
        <dbReference type="ARBA" id="ARBA00022448"/>
    </source>
</evidence>
<dbReference type="GO" id="GO:0006635">
    <property type="term" value="P:fatty acid beta-oxidation"/>
    <property type="evidence" value="ECO:0007669"/>
    <property type="project" value="TreeGrafter"/>
</dbReference>
<dbReference type="InterPro" id="IPR003439">
    <property type="entry name" value="ABC_transporter-like_ATP-bd"/>
</dbReference>
<keyword evidence="2" id="KW-0813">Transport</keyword>
<keyword evidence="8" id="KW-0067">ATP-binding</keyword>
<keyword evidence="3" id="KW-0812">Transmembrane</keyword>
<evidence type="ECO:0000256" key="1">
    <source>
        <dbReference type="ARBA" id="ARBA00008575"/>
    </source>
</evidence>
<dbReference type="InterPro" id="IPR017871">
    <property type="entry name" value="ABC_transporter-like_CS"/>
</dbReference>
<dbReference type="GO" id="GO:0005324">
    <property type="term" value="F:long-chain fatty acid transmembrane transporter activity"/>
    <property type="evidence" value="ECO:0007669"/>
    <property type="project" value="TreeGrafter"/>
</dbReference>
<dbReference type="GO" id="GO:0016887">
    <property type="term" value="F:ATP hydrolysis activity"/>
    <property type="evidence" value="ECO:0007669"/>
    <property type="project" value="InterPro"/>
</dbReference>
<keyword evidence="9" id="KW-1185">Reference proteome</keyword>
<accession>A0AAN8V609</accession>
<keyword evidence="8" id="KW-0547">Nucleotide-binding</keyword>
<dbReference type="InterPro" id="IPR050835">
    <property type="entry name" value="ABC_transporter_sub-D"/>
</dbReference>
<feature type="region of interest" description="Disordered" evidence="6">
    <location>
        <begin position="261"/>
        <end position="284"/>
    </location>
</feature>
<dbReference type="PANTHER" id="PTHR11384:SF56">
    <property type="entry name" value="ABC TRANSPORTER D FAMILY MEMBER 1"/>
    <property type="match status" value="1"/>
</dbReference>
<dbReference type="EMBL" id="JBAMMX010000015">
    <property type="protein sequence ID" value="KAK6925519.1"/>
    <property type="molecule type" value="Genomic_DNA"/>
</dbReference>
<evidence type="ECO:0000259" key="7">
    <source>
        <dbReference type="Pfam" id="PF00005"/>
    </source>
</evidence>
<protein>
    <submittedName>
        <fullName evidence="8">ABC transporter-like, ATP-binding domain</fullName>
    </submittedName>
</protein>
<dbReference type="Pfam" id="PF00005">
    <property type="entry name" value="ABC_tran"/>
    <property type="match status" value="1"/>
</dbReference>
<dbReference type="AlphaFoldDB" id="A0AAN8V609"/>
<keyword evidence="4" id="KW-1133">Transmembrane helix</keyword>